<protein>
    <submittedName>
        <fullName evidence="4">Transglycosylase SLT domain protein</fullName>
    </submittedName>
</protein>
<feature type="domain" description="Transglycosylase SLT" evidence="2">
    <location>
        <begin position="29"/>
        <end position="127"/>
    </location>
</feature>
<dbReference type="PANTHER" id="PTHR37423:SF2">
    <property type="entry name" value="MEMBRANE-BOUND LYTIC MUREIN TRANSGLYCOSYLASE C"/>
    <property type="match status" value="1"/>
</dbReference>
<comment type="caution">
    <text evidence="4">The sequence shown here is derived from an EMBL/GenBank/DDBJ whole genome shotgun (WGS) entry which is preliminary data.</text>
</comment>
<gene>
    <name evidence="3" type="ORF">AC499_0157</name>
    <name evidence="4" type="ORF">AC499_1116</name>
</gene>
<organism evidence="4 5">
    <name type="scientific">Pseudomonas amygdali pv. lachrymans</name>
    <name type="common">Pseudomonas syringae pv. lachrymans</name>
    <dbReference type="NCBI Taxonomy" id="53707"/>
    <lineage>
        <taxon>Bacteria</taxon>
        <taxon>Pseudomonadati</taxon>
        <taxon>Pseudomonadota</taxon>
        <taxon>Gammaproteobacteria</taxon>
        <taxon>Pseudomonadales</taxon>
        <taxon>Pseudomonadaceae</taxon>
        <taxon>Pseudomonas</taxon>
        <taxon>Pseudomonas amygdali</taxon>
    </lineage>
</organism>
<evidence type="ECO:0000256" key="1">
    <source>
        <dbReference type="ARBA" id="ARBA00007734"/>
    </source>
</evidence>
<evidence type="ECO:0000259" key="2">
    <source>
        <dbReference type="Pfam" id="PF01464"/>
    </source>
</evidence>
<dbReference type="InterPro" id="IPR008258">
    <property type="entry name" value="Transglycosylase_SLT_dom_1"/>
</dbReference>
<dbReference type="CDD" id="cd00254">
    <property type="entry name" value="LT-like"/>
    <property type="match status" value="1"/>
</dbReference>
<reference evidence="4" key="1">
    <citation type="submission" date="2015-07" db="EMBL/GenBank/DDBJ databases">
        <authorList>
            <person name="O'Brien H.E."/>
            <person name="Thakur S."/>
            <person name="Gong Y."/>
            <person name="Wang P.W."/>
            <person name="Guttman D.S."/>
        </authorList>
    </citation>
    <scope>NUCLEOTIDE SEQUENCE</scope>
    <source>
        <strain evidence="4">107</strain>
    </source>
</reference>
<dbReference type="SUPFAM" id="SSF53955">
    <property type="entry name" value="Lysozyme-like"/>
    <property type="match status" value="1"/>
</dbReference>
<sequence length="160" mass="17785">MHLKSEALAQSLQSQLEVDPLIAAKLAPLIEKSAAKYSVPSYLIAAVINKETEFDNKKRSSAGAIGLAQIMPNVWGKECKGNLRKDAINLDCSAKILAHYYELTGDWEQALAFYNVGPGKYERSRKARTVGHRYASGVMSDMGRIKQEREFVLASIQQRL</sequence>
<dbReference type="PANTHER" id="PTHR37423">
    <property type="entry name" value="SOLUBLE LYTIC MUREIN TRANSGLYCOSYLASE-RELATED"/>
    <property type="match status" value="1"/>
</dbReference>
<dbReference type="EMBL" id="LGLK01000057">
    <property type="protein sequence ID" value="KPC16955.1"/>
    <property type="molecule type" value="Genomic_DNA"/>
</dbReference>
<dbReference type="Proteomes" id="UP000037943">
    <property type="component" value="Unassembled WGS sequence"/>
</dbReference>
<dbReference type="InterPro" id="IPR023346">
    <property type="entry name" value="Lysozyme-like_dom_sf"/>
</dbReference>
<reference evidence="4 5" key="2">
    <citation type="submission" date="2015-10" db="EMBL/GenBank/DDBJ databases">
        <title>Comparative genomics and high-throughput reverse genetic screens identify a new phytobacterial MAMP and an Arabidopsis receptor required for immune elicitation.</title>
        <authorList>
            <person name="Mott G.A."/>
            <person name="Thakur S."/>
            <person name="Wang P.W."/>
            <person name="Desveaux D."/>
            <person name="Guttman D.S."/>
        </authorList>
    </citation>
    <scope>NUCLEOTIDE SEQUENCE [LARGE SCALE GENOMIC DNA]</scope>
    <source>
        <strain evidence="4 5">107</strain>
    </source>
</reference>
<name>A0ABR5KSZ2_PSEAV</name>
<dbReference type="Pfam" id="PF01464">
    <property type="entry name" value="SLT"/>
    <property type="match status" value="1"/>
</dbReference>
<evidence type="ECO:0000313" key="3">
    <source>
        <dbReference type="EMBL" id="KPC16955.1"/>
    </source>
</evidence>
<comment type="similarity">
    <text evidence="1">Belongs to the transglycosylase Slt family.</text>
</comment>
<dbReference type="EMBL" id="LGLK01000057">
    <property type="protein sequence ID" value="KPC17914.1"/>
    <property type="molecule type" value="Genomic_DNA"/>
</dbReference>
<dbReference type="Gene3D" id="1.10.530.10">
    <property type="match status" value="1"/>
</dbReference>
<keyword evidence="5" id="KW-1185">Reference proteome</keyword>
<accession>A0ABR5KSZ2</accession>
<evidence type="ECO:0000313" key="4">
    <source>
        <dbReference type="EMBL" id="KPC17914.1"/>
    </source>
</evidence>
<proteinExistence type="inferred from homology"/>
<evidence type="ECO:0000313" key="5">
    <source>
        <dbReference type="Proteomes" id="UP000037943"/>
    </source>
</evidence>